<proteinExistence type="predicted"/>
<feature type="domain" description="SAM" evidence="1">
    <location>
        <begin position="13"/>
        <end position="66"/>
    </location>
</feature>
<name>A0A3S5A5K7_9PLAT</name>
<dbReference type="InterPro" id="IPR001660">
    <property type="entry name" value="SAM"/>
</dbReference>
<reference evidence="2" key="1">
    <citation type="submission" date="2018-11" db="EMBL/GenBank/DDBJ databases">
        <authorList>
            <consortium name="Pathogen Informatics"/>
        </authorList>
    </citation>
    <scope>NUCLEOTIDE SEQUENCE</scope>
</reference>
<sequence>MTPKKPLRYVLNWTVEDVLKWLHKYAGVQGEKYAYLFEENGVTGSCLRMMTDEWLLRMGIMDAEDRYLKLFLTFRNVLMGHIYRMRLKYDAVDLSNMLKSK</sequence>
<dbReference type="AlphaFoldDB" id="A0A3S5A5K7"/>
<dbReference type="InterPro" id="IPR013761">
    <property type="entry name" value="SAM/pointed_sf"/>
</dbReference>
<dbReference type="OrthoDB" id="434324at2759"/>
<keyword evidence="3" id="KW-1185">Reference proteome</keyword>
<organism evidence="2 3">
    <name type="scientific">Protopolystoma xenopodis</name>
    <dbReference type="NCBI Taxonomy" id="117903"/>
    <lineage>
        <taxon>Eukaryota</taxon>
        <taxon>Metazoa</taxon>
        <taxon>Spiralia</taxon>
        <taxon>Lophotrochozoa</taxon>
        <taxon>Platyhelminthes</taxon>
        <taxon>Monogenea</taxon>
        <taxon>Polyopisthocotylea</taxon>
        <taxon>Polystomatidea</taxon>
        <taxon>Polystomatidae</taxon>
        <taxon>Protopolystoma</taxon>
    </lineage>
</organism>
<dbReference type="Pfam" id="PF07647">
    <property type="entry name" value="SAM_2"/>
    <property type="match status" value="1"/>
</dbReference>
<dbReference type="Gene3D" id="1.10.150.50">
    <property type="entry name" value="Transcription Factor, Ets-1"/>
    <property type="match status" value="1"/>
</dbReference>
<gene>
    <name evidence="2" type="ORF">PXEA_LOCUS21664</name>
</gene>
<dbReference type="SMART" id="SM00454">
    <property type="entry name" value="SAM"/>
    <property type="match status" value="1"/>
</dbReference>
<comment type="caution">
    <text evidence="2">The sequence shown here is derived from an EMBL/GenBank/DDBJ whole genome shotgun (WGS) entry which is preliminary data.</text>
</comment>
<dbReference type="SUPFAM" id="SSF47769">
    <property type="entry name" value="SAM/Pointed domain"/>
    <property type="match status" value="1"/>
</dbReference>
<evidence type="ECO:0000313" key="2">
    <source>
        <dbReference type="EMBL" id="VEL28224.1"/>
    </source>
</evidence>
<dbReference type="EMBL" id="CAAALY010093294">
    <property type="protein sequence ID" value="VEL28224.1"/>
    <property type="molecule type" value="Genomic_DNA"/>
</dbReference>
<dbReference type="PROSITE" id="PS50105">
    <property type="entry name" value="SAM_DOMAIN"/>
    <property type="match status" value="1"/>
</dbReference>
<dbReference type="Proteomes" id="UP000784294">
    <property type="component" value="Unassembled WGS sequence"/>
</dbReference>
<protein>
    <recommendedName>
        <fullName evidence="1">SAM domain-containing protein</fullName>
    </recommendedName>
</protein>
<accession>A0A3S5A5K7</accession>
<evidence type="ECO:0000313" key="3">
    <source>
        <dbReference type="Proteomes" id="UP000784294"/>
    </source>
</evidence>
<evidence type="ECO:0000259" key="1">
    <source>
        <dbReference type="PROSITE" id="PS50105"/>
    </source>
</evidence>